<dbReference type="InterPro" id="IPR000792">
    <property type="entry name" value="Tscrpt_reg_LuxR_C"/>
</dbReference>
<dbReference type="SUPFAM" id="SSF52540">
    <property type="entry name" value="P-loop containing nucleoside triphosphate hydrolases"/>
    <property type="match status" value="1"/>
</dbReference>
<dbReference type="SUPFAM" id="SSF46894">
    <property type="entry name" value="C-terminal effector domain of the bipartite response regulators"/>
    <property type="match status" value="1"/>
</dbReference>
<evidence type="ECO:0000313" key="4">
    <source>
        <dbReference type="EMBL" id="GIH87385.1"/>
    </source>
</evidence>
<comment type="caution">
    <text evidence="4">The sequence shown here is derived from an EMBL/GenBank/DDBJ whole genome shotgun (WGS) entry which is preliminary data.</text>
</comment>
<protein>
    <submittedName>
        <fullName evidence="4">Transcriptional regulator</fullName>
    </submittedName>
</protein>
<dbReference type="EMBL" id="BOOI01000058">
    <property type="protein sequence ID" value="GIH87385.1"/>
    <property type="molecule type" value="Genomic_DNA"/>
</dbReference>
<reference evidence="4" key="1">
    <citation type="submission" date="2021-01" db="EMBL/GenBank/DDBJ databases">
        <title>Whole genome shotgun sequence of Planobispora rosea NBRC 15558.</title>
        <authorList>
            <person name="Komaki H."/>
            <person name="Tamura T."/>
        </authorList>
    </citation>
    <scope>NUCLEOTIDE SEQUENCE</scope>
    <source>
        <strain evidence="4">NBRC 15558</strain>
    </source>
</reference>
<evidence type="ECO:0000313" key="5">
    <source>
        <dbReference type="Proteomes" id="UP000655044"/>
    </source>
</evidence>
<dbReference type="InterPro" id="IPR016032">
    <property type="entry name" value="Sig_transdc_resp-reg_C-effctor"/>
</dbReference>
<dbReference type="PANTHER" id="PTHR16305:SF35">
    <property type="entry name" value="TRANSCRIPTIONAL ACTIVATOR DOMAIN"/>
    <property type="match status" value="1"/>
</dbReference>
<dbReference type="InterPro" id="IPR027417">
    <property type="entry name" value="P-loop_NTPase"/>
</dbReference>
<dbReference type="GO" id="GO:0005737">
    <property type="term" value="C:cytoplasm"/>
    <property type="evidence" value="ECO:0007669"/>
    <property type="project" value="TreeGrafter"/>
</dbReference>
<keyword evidence="1" id="KW-0547">Nucleotide-binding</keyword>
<dbReference type="GO" id="GO:0005524">
    <property type="term" value="F:ATP binding"/>
    <property type="evidence" value="ECO:0007669"/>
    <property type="project" value="UniProtKB-KW"/>
</dbReference>
<keyword evidence="5" id="KW-1185">Reference proteome</keyword>
<dbReference type="InterPro" id="IPR041664">
    <property type="entry name" value="AAA_16"/>
</dbReference>
<dbReference type="PROSITE" id="PS00622">
    <property type="entry name" value="HTH_LUXR_1"/>
    <property type="match status" value="1"/>
</dbReference>
<evidence type="ECO:0000256" key="2">
    <source>
        <dbReference type="ARBA" id="ARBA00022840"/>
    </source>
</evidence>
<dbReference type="RefSeq" id="WP_189243434.1">
    <property type="nucleotide sequence ID" value="NZ_BMQP01000039.1"/>
</dbReference>
<evidence type="ECO:0000259" key="3">
    <source>
        <dbReference type="PROSITE" id="PS50043"/>
    </source>
</evidence>
<dbReference type="PANTHER" id="PTHR16305">
    <property type="entry name" value="TESTICULAR SOLUBLE ADENYLYL CYCLASE"/>
    <property type="match status" value="1"/>
</dbReference>
<dbReference type="PRINTS" id="PR00038">
    <property type="entry name" value="HTHLUXR"/>
</dbReference>
<feature type="domain" description="HTH luxR-type" evidence="3">
    <location>
        <begin position="834"/>
        <end position="899"/>
    </location>
</feature>
<proteinExistence type="predicted"/>
<dbReference type="InterPro" id="IPR036388">
    <property type="entry name" value="WH-like_DNA-bd_sf"/>
</dbReference>
<name>A0A8J3S789_PLARO</name>
<dbReference type="Gene3D" id="1.10.10.10">
    <property type="entry name" value="Winged helix-like DNA-binding domain superfamily/Winged helix DNA-binding domain"/>
    <property type="match status" value="1"/>
</dbReference>
<dbReference type="GO" id="GO:0006355">
    <property type="term" value="P:regulation of DNA-templated transcription"/>
    <property type="evidence" value="ECO:0007669"/>
    <property type="project" value="InterPro"/>
</dbReference>
<evidence type="ECO:0000256" key="1">
    <source>
        <dbReference type="ARBA" id="ARBA00022741"/>
    </source>
</evidence>
<dbReference type="Proteomes" id="UP000655044">
    <property type="component" value="Unassembled WGS sequence"/>
</dbReference>
<dbReference type="GO" id="GO:0003677">
    <property type="term" value="F:DNA binding"/>
    <property type="evidence" value="ECO:0007669"/>
    <property type="project" value="InterPro"/>
</dbReference>
<accession>A0A8J3S789</accession>
<dbReference type="CDD" id="cd06170">
    <property type="entry name" value="LuxR_C_like"/>
    <property type="match status" value="1"/>
</dbReference>
<dbReference type="SMART" id="SM00421">
    <property type="entry name" value="HTH_LUXR"/>
    <property type="match status" value="1"/>
</dbReference>
<gene>
    <name evidence="4" type="ORF">Pro02_57930</name>
</gene>
<dbReference type="Pfam" id="PF00196">
    <property type="entry name" value="GerE"/>
    <property type="match status" value="1"/>
</dbReference>
<organism evidence="4 5">
    <name type="scientific">Planobispora rosea</name>
    <dbReference type="NCBI Taxonomy" id="35762"/>
    <lineage>
        <taxon>Bacteria</taxon>
        <taxon>Bacillati</taxon>
        <taxon>Actinomycetota</taxon>
        <taxon>Actinomycetes</taxon>
        <taxon>Streptosporangiales</taxon>
        <taxon>Streptosporangiaceae</taxon>
        <taxon>Planobispora</taxon>
    </lineage>
</organism>
<dbReference type="Pfam" id="PF13191">
    <property type="entry name" value="AAA_16"/>
    <property type="match status" value="1"/>
</dbReference>
<sequence>MLYGRAAETAVIDRLLEAARAGRSGALVVRGEAGIGKTALLDHAVAAAAELRVIRGAGIEAESELPFAGLHLLLRGVLDRVAALPERQARALSGALGLNASAEAVEGDRFMVGTGVLMLLADLAEQAPVLCVVDDAHWLDAASAEALLFAARRLEAEGVVMLFAVREVHAPAFPAPGVDELRLSGLDPETAASLLADEARDLPVHVRDQIVHESAGNPLALLELPAAQREGQLAAEPYGVRVPSPLSRVQHMFADRIAALPEATQTLLLVAAAEGDGDPASVFAAAKLLGADAADLEPAEERRLLGLAGDRLVFRHPLIRTAAYRGATVTRRLAVHRALADVLDGDRRAWQLAAAATGPDEQVAAELERTAESARRRGGHAAVAAAYERAARFSVEPRERGRRLAAAARAAADAGQHDRAAAFADDAAHLVSDPVIGAEMARIRAGLADERSSAASAHQLLADAADAVAEPSPGLASGLLFTAVETAWTAGDFAAVRAAAGQARRLGLPDAARIGELATCITALTEPDGGVAEAAHAVRLLLDRDLAAGSGLRDEARIAWWELLLGDYAAAHRRAVTLERESRRQGAIGVLPRALMLLARTQLWRGAHRDAQVSATEGMRIAQDTGQSHQVVFLRGVLAHLAAIEGDQERCRQLTAEMTAHGAAPAHSRAKAITALLDLGLGRHEVALEVLSATVAGPNKLGTVHSLPDLVEAAVRAGRPELGRDAARHYADWAEHSGQPWARAIAARCAALLDGDGQAWDRALRLDESPPFERARTELLHGEWLRRQHRRIDARGRLRSALETFERLGAKPWSGRAATELRATGETLTTRGDDADPFARLTPQELQVVRLAAAGLSNRDIGAQLFLSPRTVGYHLYNAYPKLGVTSRGELPSLLSTVSRPEA</sequence>
<dbReference type="PROSITE" id="PS50043">
    <property type="entry name" value="HTH_LUXR_2"/>
    <property type="match status" value="1"/>
</dbReference>
<dbReference type="AlphaFoldDB" id="A0A8J3S789"/>
<dbReference type="GO" id="GO:0004016">
    <property type="term" value="F:adenylate cyclase activity"/>
    <property type="evidence" value="ECO:0007669"/>
    <property type="project" value="TreeGrafter"/>
</dbReference>
<keyword evidence="2" id="KW-0067">ATP-binding</keyword>